<dbReference type="Pfam" id="PF17919">
    <property type="entry name" value="RT_RNaseH_2"/>
    <property type="match status" value="1"/>
</dbReference>
<dbReference type="InterPro" id="IPR041577">
    <property type="entry name" value="RT_RNaseH_2"/>
</dbReference>
<evidence type="ECO:0000256" key="3">
    <source>
        <dbReference type="ARBA" id="ARBA00039658"/>
    </source>
</evidence>
<evidence type="ECO:0000256" key="2">
    <source>
        <dbReference type="ARBA" id="ARBA00012180"/>
    </source>
</evidence>
<protein>
    <recommendedName>
        <fullName evidence="3">Gypsy retrotransposon integrase-like protein 1</fullName>
        <ecNumber evidence="2">3.1.26.4</ecNumber>
    </recommendedName>
</protein>
<dbReference type="PROSITE" id="PS50878">
    <property type="entry name" value="RT_POL"/>
    <property type="match status" value="1"/>
</dbReference>
<dbReference type="EC" id="3.1.26.4" evidence="2"/>
<reference evidence="6 7" key="1">
    <citation type="submission" date="2023-09" db="EMBL/GenBank/DDBJ databases">
        <authorList>
            <person name="Wang M."/>
        </authorList>
    </citation>
    <scope>NUCLEOTIDE SEQUENCE [LARGE SCALE GENOMIC DNA]</scope>
    <source>
        <strain evidence="6">GT-2023</strain>
        <tissue evidence="6">Liver</tissue>
    </source>
</reference>
<dbReference type="InterPro" id="IPR012337">
    <property type="entry name" value="RNaseH-like_sf"/>
</dbReference>
<feature type="domain" description="Reverse transcriptase" evidence="4">
    <location>
        <begin position="1"/>
        <end position="141"/>
    </location>
</feature>
<dbReference type="InterPro" id="IPR043128">
    <property type="entry name" value="Rev_trsase/Diguanyl_cyclase"/>
</dbReference>
<dbReference type="Proteomes" id="UP001558613">
    <property type="component" value="Unassembled WGS sequence"/>
</dbReference>
<organism evidence="6 7">
    <name type="scientific">Cirrhinus molitorella</name>
    <name type="common">mud carp</name>
    <dbReference type="NCBI Taxonomy" id="172907"/>
    <lineage>
        <taxon>Eukaryota</taxon>
        <taxon>Metazoa</taxon>
        <taxon>Chordata</taxon>
        <taxon>Craniata</taxon>
        <taxon>Vertebrata</taxon>
        <taxon>Euteleostomi</taxon>
        <taxon>Actinopterygii</taxon>
        <taxon>Neopterygii</taxon>
        <taxon>Teleostei</taxon>
        <taxon>Ostariophysi</taxon>
        <taxon>Cypriniformes</taxon>
        <taxon>Cyprinidae</taxon>
        <taxon>Labeoninae</taxon>
        <taxon>Labeonini</taxon>
        <taxon>Cirrhinus</taxon>
    </lineage>
</organism>
<evidence type="ECO:0000313" key="6">
    <source>
        <dbReference type="EMBL" id="KAL1247683.1"/>
    </source>
</evidence>
<name>A0ABR3L816_9TELE</name>
<dbReference type="SUPFAM" id="SSF53098">
    <property type="entry name" value="Ribonuclease H-like"/>
    <property type="match status" value="1"/>
</dbReference>
<dbReference type="InterPro" id="IPR036397">
    <property type="entry name" value="RNaseH_sf"/>
</dbReference>
<dbReference type="CDD" id="cd09274">
    <property type="entry name" value="RNase_HI_RT_Ty3"/>
    <property type="match status" value="1"/>
</dbReference>
<dbReference type="Pfam" id="PF17921">
    <property type="entry name" value="Integrase_H2C2"/>
    <property type="match status" value="1"/>
</dbReference>
<accession>A0ABR3L816</accession>
<evidence type="ECO:0000313" key="7">
    <source>
        <dbReference type="Proteomes" id="UP001558613"/>
    </source>
</evidence>
<dbReference type="SUPFAM" id="SSF56672">
    <property type="entry name" value="DNA/RNA polymerases"/>
    <property type="match status" value="1"/>
</dbReference>
<proteinExistence type="inferred from homology"/>
<dbReference type="Gene3D" id="1.10.340.70">
    <property type="match status" value="1"/>
</dbReference>
<evidence type="ECO:0000259" key="4">
    <source>
        <dbReference type="PROSITE" id="PS50878"/>
    </source>
</evidence>
<dbReference type="EMBL" id="JAYMGO010000025">
    <property type="protein sequence ID" value="KAL1247683.1"/>
    <property type="molecule type" value="Genomic_DNA"/>
</dbReference>
<dbReference type="InterPro" id="IPR000477">
    <property type="entry name" value="RT_dom"/>
</dbReference>
<dbReference type="PANTHER" id="PTHR37984">
    <property type="entry name" value="PROTEIN CBG26694"/>
    <property type="match status" value="1"/>
</dbReference>
<dbReference type="InterPro" id="IPR001584">
    <property type="entry name" value="Integrase_cat-core"/>
</dbReference>
<dbReference type="Gene3D" id="3.10.20.370">
    <property type="match status" value="1"/>
</dbReference>
<dbReference type="CDD" id="cd01647">
    <property type="entry name" value="RT_LTR"/>
    <property type="match status" value="1"/>
</dbReference>
<evidence type="ECO:0000259" key="5">
    <source>
        <dbReference type="PROSITE" id="PS50994"/>
    </source>
</evidence>
<dbReference type="PANTHER" id="PTHR37984:SF15">
    <property type="entry name" value="INTEGRASE CATALYTIC DOMAIN-CONTAINING PROTEIN"/>
    <property type="match status" value="1"/>
</dbReference>
<sequence>MEVFVFAVTTGEESLDALGNARLFSTLDLTAGYFQVAVSESDQEKTAVTTPFGLFEWTRMPFGLCNAPATFQRLMTVALGDLAFEVLLIYLDDVIVFSEDFKSHCKRLELVFSRLRQHGLKLKPSECFLFKPEVWFLGHVISSKGMQVDMDKVQCLEAWPIPTNVKEVRQLLGFMSYYLRFVPRFAQLAKPLHALVGKGNKGKLSEPFIWSGECQSAFGQLKSCLMSPPILAYPDFQCPFILTTDGSRNGLGAILSQKQQGVERVIAYASRGLKGSERNDRYYSAFKLELLALKWAVTEKFKEYLMFAKFQVITDHNPLRYLETANLGAVEQRWVAQLSEFNFEVCYKPGRQNVNGDVLSRIPWGVEPEKDDTEKDFILLTSDEVWACLWPGKGEESGKSTIQVAKQAVIRKGIDGYSWSSICDQQRKDPCIAPVYDAVLENKRLVARSFRSMGTQQKKLARQLEHLKLKHQVLFRVITDPRHGGEVWQLVVPESLQAKVYEGVREHGGHFGSRSTLEQIRRSYYWPSMTNDVQTWVTQCRRCTLAKDVFPKIRAPMTCTNVTAPLEVLAMDYTMLERSAGGYENVLVLTDMFTRFTVAVPTKNQTAITTAKALVRHWFVCYGCPARLHSDQGRCFEASVIKELCKLYGISKSRTSPYHPEGNAQCERFNRTMHDMLRTLPAEKKKDWKTYLPELVMAYNSHVHSSTGYSPFYLMFGRDARLPMDVLGGKDLTDDEADDLDEWVKNHHERLRIAAETAKATAQEASRRRKRVYDRKTAGALIRPGDRVLLRNHKVRGRNKIQDKWESIPYLVVQQNHPDLPVFTIRPEQGGPTKVVHRNQLRHCTFPSPTRQVTRAERRKKLSETDVDPYDIVYTPYTTHFQGTDLPEEVGVEVLCGEE</sequence>
<dbReference type="PROSITE" id="PS50994">
    <property type="entry name" value="INTEGRASE"/>
    <property type="match status" value="1"/>
</dbReference>
<dbReference type="InterPro" id="IPR050951">
    <property type="entry name" value="Retrovirus_Pol_polyprotein"/>
</dbReference>
<keyword evidence="7" id="KW-1185">Reference proteome</keyword>
<dbReference type="Gene3D" id="3.30.420.10">
    <property type="entry name" value="Ribonuclease H-like superfamily/Ribonuclease H"/>
    <property type="match status" value="1"/>
</dbReference>
<dbReference type="Pfam" id="PF00665">
    <property type="entry name" value="rve"/>
    <property type="match status" value="1"/>
</dbReference>
<gene>
    <name evidence="6" type="ORF">QQF64_023059</name>
</gene>
<dbReference type="Gene3D" id="3.10.10.10">
    <property type="entry name" value="HIV Type 1 Reverse Transcriptase, subunit A, domain 1"/>
    <property type="match status" value="1"/>
</dbReference>
<dbReference type="InterPro" id="IPR041588">
    <property type="entry name" value="Integrase_H2C2"/>
</dbReference>
<dbReference type="InterPro" id="IPR043502">
    <property type="entry name" value="DNA/RNA_pol_sf"/>
</dbReference>
<comment type="similarity">
    <text evidence="1">Belongs to the beta type-B retroviral polymerase family. HERV class-II K(HML-2) pol subfamily.</text>
</comment>
<evidence type="ECO:0000256" key="1">
    <source>
        <dbReference type="ARBA" id="ARBA00010879"/>
    </source>
</evidence>
<feature type="domain" description="Integrase catalytic" evidence="5">
    <location>
        <begin position="561"/>
        <end position="719"/>
    </location>
</feature>
<dbReference type="Pfam" id="PF00078">
    <property type="entry name" value="RVT_1"/>
    <property type="match status" value="1"/>
</dbReference>
<comment type="caution">
    <text evidence="6">The sequence shown here is derived from an EMBL/GenBank/DDBJ whole genome shotgun (WGS) entry which is preliminary data.</text>
</comment>
<dbReference type="Gene3D" id="3.30.70.270">
    <property type="match status" value="2"/>
</dbReference>